<dbReference type="AlphaFoldDB" id="A0A392SK00"/>
<proteinExistence type="predicted"/>
<accession>A0A392SK00</accession>
<feature type="non-terminal residue" evidence="1">
    <location>
        <position position="47"/>
    </location>
</feature>
<evidence type="ECO:0000313" key="2">
    <source>
        <dbReference type="Proteomes" id="UP000265520"/>
    </source>
</evidence>
<reference evidence="1 2" key="1">
    <citation type="journal article" date="2018" name="Front. Plant Sci.">
        <title>Red Clover (Trifolium pratense) and Zigzag Clover (T. medium) - A Picture of Genomic Similarities and Differences.</title>
        <authorList>
            <person name="Dluhosova J."/>
            <person name="Istvanek J."/>
            <person name="Nedelnik J."/>
            <person name="Repkova J."/>
        </authorList>
    </citation>
    <scope>NUCLEOTIDE SEQUENCE [LARGE SCALE GENOMIC DNA]</scope>
    <source>
        <strain evidence="2">cv. 10/8</strain>
        <tissue evidence="1">Leaf</tissue>
    </source>
</reference>
<name>A0A392SK00_9FABA</name>
<comment type="caution">
    <text evidence="1">The sequence shown here is derived from an EMBL/GenBank/DDBJ whole genome shotgun (WGS) entry which is preliminary data.</text>
</comment>
<protein>
    <submittedName>
        <fullName evidence="1">Uncharacterized protein</fullName>
    </submittedName>
</protein>
<evidence type="ECO:0000313" key="1">
    <source>
        <dbReference type="EMBL" id="MCI49228.1"/>
    </source>
</evidence>
<keyword evidence="2" id="KW-1185">Reference proteome</keyword>
<sequence>MRKLIDEDEEIDRKLIEEDEEMAPLPLNPFWLNMICLRALASMHNVP</sequence>
<dbReference type="Proteomes" id="UP000265520">
    <property type="component" value="Unassembled WGS sequence"/>
</dbReference>
<organism evidence="1 2">
    <name type="scientific">Trifolium medium</name>
    <dbReference type="NCBI Taxonomy" id="97028"/>
    <lineage>
        <taxon>Eukaryota</taxon>
        <taxon>Viridiplantae</taxon>
        <taxon>Streptophyta</taxon>
        <taxon>Embryophyta</taxon>
        <taxon>Tracheophyta</taxon>
        <taxon>Spermatophyta</taxon>
        <taxon>Magnoliopsida</taxon>
        <taxon>eudicotyledons</taxon>
        <taxon>Gunneridae</taxon>
        <taxon>Pentapetalae</taxon>
        <taxon>rosids</taxon>
        <taxon>fabids</taxon>
        <taxon>Fabales</taxon>
        <taxon>Fabaceae</taxon>
        <taxon>Papilionoideae</taxon>
        <taxon>50 kb inversion clade</taxon>
        <taxon>NPAAA clade</taxon>
        <taxon>Hologalegina</taxon>
        <taxon>IRL clade</taxon>
        <taxon>Trifolieae</taxon>
        <taxon>Trifolium</taxon>
    </lineage>
</organism>
<dbReference type="EMBL" id="LXQA010398096">
    <property type="protein sequence ID" value="MCI49228.1"/>
    <property type="molecule type" value="Genomic_DNA"/>
</dbReference>